<dbReference type="PANTHER" id="PTHR39664:SF2">
    <property type="entry name" value="NUCLEIC ACID-BINDING PROTEIN, CONTAINING PIN DOMAIN-RELATED"/>
    <property type="match status" value="1"/>
</dbReference>
<name>A0A3B1B1K7_9ZZZZ</name>
<dbReference type="InterPro" id="IPR002716">
    <property type="entry name" value="PIN_dom"/>
</dbReference>
<evidence type="ECO:0000259" key="1">
    <source>
        <dbReference type="Pfam" id="PF01850"/>
    </source>
</evidence>
<accession>A0A3B1B1K7</accession>
<dbReference type="CDD" id="cd18683">
    <property type="entry name" value="PIN_VapC-like"/>
    <property type="match status" value="1"/>
</dbReference>
<dbReference type="Gene3D" id="3.40.50.1010">
    <property type="entry name" value="5'-nuclease"/>
    <property type="match status" value="1"/>
</dbReference>
<proteinExistence type="predicted"/>
<feature type="domain" description="PIN" evidence="1">
    <location>
        <begin position="4"/>
        <end position="117"/>
    </location>
</feature>
<dbReference type="EMBL" id="UOFZ01000021">
    <property type="protein sequence ID" value="VAX12176.1"/>
    <property type="molecule type" value="Genomic_DNA"/>
</dbReference>
<gene>
    <name evidence="2" type="ORF">MNBD_GAMMA24-6</name>
</gene>
<dbReference type="PANTHER" id="PTHR39664">
    <property type="match status" value="1"/>
</dbReference>
<sequence length="128" mass="14213">MISIDTNILVRVLTGDDKEQAAKAKRLFLDEHIYITKTVVLETEWVLRYAYAFSAAAIAGAFVKLLGQQNVTVEDTLHVAEATKLLQKGLDFADALHLICSQNHTFVTLDKKLKTKADNAGLETVRLL</sequence>
<organism evidence="2">
    <name type="scientific">hydrothermal vent metagenome</name>
    <dbReference type="NCBI Taxonomy" id="652676"/>
    <lineage>
        <taxon>unclassified sequences</taxon>
        <taxon>metagenomes</taxon>
        <taxon>ecological metagenomes</taxon>
    </lineage>
</organism>
<protein>
    <recommendedName>
        <fullName evidence="1">PIN domain-containing protein</fullName>
    </recommendedName>
</protein>
<dbReference type="SUPFAM" id="SSF88723">
    <property type="entry name" value="PIN domain-like"/>
    <property type="match status" value="1"/>
</dbReference>
<dbReference type="InterPro" id="IPR029060">
    <property type="entry name" value="PIN-like_dom_sf"/>
</dbReference>
<evidence type="ECO:0000313" key="2">
    <source>
        <dbReference type="EMBL" id="VAX12176.1"/>
    </source>
</evidence>
<reference evidence="2" key="1">
    <citation type="submission" date="2018-06" db="EMBL/GenBank/DDBJ databases">
        <authorList>
            <person name="Zhirakovskaya E."/>
        </authorList>
    </citation>
    <scope>NUCLEOTIDE SEQUENCE</scope>
</reference>
<dbReference type="AlphaFoldDB" id="A0A3B1B1K7"/>
<dbReference type="Pfam" id="PF01850">
    <property type="entry name" value="PIN"/>
    <property type="match status" value="1"/>
</dbReference>